<sequence>MRDLLTEKLDACNLTCVTDEDFGGNGKLNPDPKKGSTRRNIDHICISKHWKENLKDKTVGAWDHFTDDGEYMTDHNGVYFDFL</sequence>
<reference evidence="1" key="1">
    <citation type="submission" date="2018-06" db="EMBL/GenBank/DDBJ databases">
        <authorList>
            <person name="Zhirakovskaya E."/>
        </authorList>
    </citation>
    <scope>NUCLEOTIDE SEQUENCE</scope>
</reference>
<organism evidence="1">
    <name type="scientific">hydrothermal vent metagenome</name>
    <dbReference type="NCBI Taxonomy" id="652676"/>
    <lineage>
        <taxon>unclassified sequences</taxon>
        <taxon>metagenomes</taxon>
        <taxon>ecological metagenomes</taxon>
    </lineage>
</organism>
<proteinExistence type="predicted"/>
<accession>A0A3B1BU61</accession>
<protein>
    <submittedName>
        <fullName evidence="1">Uncharacterized protein</fullName>
    </submittedName>
</protein>
<name>A0A3B1BU61_9ZZZZ</name>
<dbReference type="EMBL" id="UOGA01000032">
    <property type="protein sequence ID" value="VAX15058.1"/>
    <property type="molecule type" value="Genomic_DNA"/>
</dbReference>
<gene>
    <name evidence="1" type="ORF">MNBD_NITROSPINAE04-243</name>
</gene>
<dbReference type="AlphaFoldDB" id="A0A3B1BU61"/>
<evidence type="ECO:0000313" key="1">
    <source>
        <dbReference type="EMBL" id="VAX15058.1"/>
    </source>
</evidence>